<dbReference type="GO" id="GO:0006260">
    <property type="term" value="P:DNA replication"/>
    <property type="evidence" value="ECO:0007669"/>
    <property type="project" value="UniProtKB-UniRule"/>
</dbReference>
<dbReference type="RefSeq" id="WP_014624490.1">
    <property type="nucleotide sequence ID" value="NC_017583.1"/>
</dbReference>
<dbReference type="SUPFAM" id="SSF50249">
    <property type="entry name" value="Nucleic acid-binding proteins"/>
    <property type="match status" value="1"/>
</dbReference>
<feature type="region of interest" description="Disordered" evidence="4">
    <location>
        <begin position="104"/>
        <end position="141"/>
    </location>
</feature>
<dbReference type="GO" id="GO:0003697">
    <property type="term" value="F:single-stranded DNA binding"/>
    <property type="evidence" value="ECO:0007669"/>
    <property type="project" value="UniProtKB-UniRule"/>
</dbReference>
<reference evidence="5 6" key="1">
    <citation type="submission" date="2011-06" db="EMBL/GenBank/DDBJ databases">
        <title>The complete genome of Spirochaeta thermophila DSM 6578.</title>
        <authorList>
            <consortium name="US DOE Joint Genome Institute (JGI-PGF)"/>
            <person name="Lucas S."/>
            <person name="Lapidus A."/>
            <person name="Bruce D."/>
            <person name="Goodwin L."/>
            <person name="Pitluck S."/>
            <person name="Peters L."/>
            <person name="Kyrpides N."/>
            <person name="Mavromatis K."/>
            <person name="Ivanova N."/>
            <person name="Mikailova N."/>
            <person name="Pagani I."/>
            <person name="Chertkov O."/>
            <person name="Detter J.C."/>
            <person name="Tapia R."/>
            <person name="Han C."/>
            <person name="Land M."/>
            <person name="Hauser L."/>
            <person name="Markowitz V."/>
            <person name="Cheng J.-F."/>
            <person name="Hugenholtz P."/>
            <person name="Woyke T."/>
            <person name="Wu D."/>
            <person name="Spring S."/>
            <person name="Merkhoffer B."/>
            <person name="Schneider S."/>
            <person name="Klenk H.-P."/>
            <person name="Eisen J.A."/>
        </authorList>
    </citation>
    <scope>NUCLEOTIDE SEQUENCE [LARGE SCALE GENOMIC DNA]</scope>
    <source>
        <strain evidence="6">ATCC 700085 / DSM 6578 / Z-1203</strain>
    </source>
</reference>
<proteinExistence type="inferred from homology"/>
<protein>
    <recommendedName>
        <fullName evidence="2 3">Single-stranded DNA-binding protein</fullName>
        <shortName evidence="2">SSB</shortName>
    </recommendedName>
</protein>
<dbReference type="EMBL" id="CP002903">
    <property type="protein sequence ID" value="AEJ61114.1"/>
    <property type="molecule type" value="Genomic_DNA"/>
</dbReference>
<evidence type="ECO:0000256" key="3">
    <source>
        <dbReference type="RuleBase" id="RU000524"/>
    </source>
</evidence>
<keyword evidence="2" id="KW-0227">DNA damage</keyword>
<dbReference type="HOGENOM" id="CLU_078758_6_0_12"/>
<accession>G0GBN6</accession>
<organism evidence="5 6">
    <name type="scientific">Winmispira thermophila (strain ATCC 700085 / DSM 6578 / Z-1203)</name>
    <name type="common">Spirochaeta thermophila</name>
    <dbReference type="NCBI Taxonomy" id="869211"/>
    <lineage>
        <taxon>Bacteria</taxon>
        <taxon>Pseudomonadati</taxon>
        <taxon>Spirochaetota</taxon>
        <taxon>Spirochaetia</taxon>
        <taxon>Winmispirales</taxon>
        <taxon>Winmispiraceae</taxon>
        <taxon>Winmispira</taxon>
    </lineage>
</organism>
<dbReference type="GO" id="GO:0009295">
    <property type="term" value="C:nucleoid"/>
    <property type="evidence" value="ECO:0007669"/>
    <property type="project" value="TreeGrafter"/>
</dbReference>
<dbReference type="PANTHER" id="PTHR10302:SF0">
    <property type="entry name" value="SINGLE-STRANDED DNA-BINDING PROTEIN, MITOCHONDRIAL"/>
    <property type="match status" value="1"/>
</dbReference>
<dbReference type="KEGG" id="stq:Spith_0839"/>
<dbReference type="HAMAP" id="MF_00984">
    <property type="entry name" value="SSB"/>
    <property type="match status" value="1"/>
</dbReference>
<evidence type="ECO:0000256" key="1">
    <source>
        <dbReference type="ARBA" id="ARBA00023125"/>
    </source>
</evidence>
<evidence type="ECO:0000256" key="2">
    <source>
        <dbReference type="HAMAP-Rule" id="MF_00984"/>
    </source>
</evidence>
<dbReference type="NCBIfam" id="TIGR00621">
    <property type="entry name" value="ssb"/>
    <property type="match status" value="1"/>
</dbReference>
<keyword evidence="2" id="KW-0234">DNA repair</keyword>
<dbReference type="InterPro" id="IPR011344">
    <property type="entry name" value="ssDNA-bd"/>
</dbReference>
<comment type="function">
    <text evidence="2">Plays an important role in DNA replication, recombination and repair. Binds to ssDNA and to an array of partner proteins to recruit them to their sites of action during DNA metabolism.</text>
</comment>
<dbReference type="Proteomes" id="UP000007254">
    <property type="component" value="Chromosome"/>
</dbReference>
<dbReference type="AlphaFoldDB" id="G0GBN6"/>
<sequence>MADINSVVLVGRVVRDAELRYSPSGTPVCKFSLAVNRDKREGDSWSEEVNFFDIVLFGRLGEAVARYLVKGKQVAVQGELRQDRWEREGQTVSRVEIVANNLRLLGGGGTGGGQDRPAPSGGGASTPPASGEPDFEDDIPF</sequence>
<dbReference type="PROSITE" id="PS50935">
    <property type="entry name" value="SSB"/>
    <property type="match status" value="1"/>
</dbReference>
<dbReference type="PANTHER" id="PTHR10302">
    <property type="entry name" value="SINGLE-STRANDED DNA-BINDING PROTEIN"/>
    <property type="match status" value="1"/>
</dbReference>
<dbReference type="GO" id="GO:0006281">
    <property type="term" value="P:DNA repair"/>
    <property type="evidence" value="ECO:0007669"/>
    <property type="project" value="UniProtKB-UniRule"/>
</dbReference>
<evidence type="ECO:0000313" key="6">
    <source>
        <dbReference type="Proteomes" id="UP000007254"/>
    </source>
</evidence>
<keyword evidence="1 2" id="KW-0238">DNA-binding</keyword>
<comment type="subunit">
    <text evidence="2">Homotetramer.</text>
</comment>
<dbReference type="STRING" id="869211.Spith_0839"/>
<gene>
    <name evidence="5" type="ordered locus">Spith_0839</name>
</gene>
<name>G0GBN6_WINT7</name>
<dbReference type="OrthoDB" id="9809878at2"/>
<feature type="short sequence motif" description="Important for interaction with partner proteins" evidence="2">
    <location>
        <begin position="136"/>
        <end position="141"/>
    </location>
</feature>
<dbReference type="GO" id="GO:0006310">
    <property type="term" value="P:DNA recombination"/>
    <property type="evidence" value="ECO:0007669"/>
    <property type="project" value="UniProtKB-UniRule"/>
</dbReference>
<comment type="caution">
    <text evidence="2">Lacks conserved residue(s) required for the propagation of feature annotation.</text>
</comment>
<dbReference type="Gene3D" id="2.40.50.140">
    <property type="entry name" value="Nucleic acid-binding proteins"/>
    <property type="match status" value="1"/>
</dbReference>
<keyword evidence="2" id="KW-0233">DNA recombination</keyword>
<dbReference type="CDD" id="cd04496">
    <property type="entry name" value="SSB_OBF"/>
    <property type="match status" value="1"/>
</dbReference>
<feature type="compositionally biased region" description="Gly residues" evidence="4">
    <location>
        <begin position="105"/>
        <end position="124"/>
    </location>
</feature>
<evidence type="ECO:0000313" key="5">
    <source>
        <dbReference type="EMBL" id="AEJ61114.1"/>
    </source>
</evidence>
<keyword evidence="6" id="KW-1185">Reference proteome</keyword>
<evidence type="ECO:0000256" key="4">
    <source>
        <dbReference type="SAM" id="MobiDB-lite"/>
    </source>
</evidence>
<keyword evidence="2" id="KW-0235">DNA replication</keyword>
<dbReference type="InterPro" id="IPR000424">
    <property type="entry name" value="Primosome_PriB/ssb"/>
</dbReference>
<dbReference type="InterPro" id="IPR012340">
    <property type="entry name" value="NA-bd_OB-fold"/>
</dbReference>
<dbReference type="Pfam" id="PF00436">
    <property type="entry name" value="SSB"/>
    <property type="match status" value="1"/>
</dbReference>